<dbReference type="Proteomes" id="UP000001739">
    <property type="component" value="Chromosome 2"/>
</dbReference>
<evidence type="ECO:0000313" key="3">
    <source>
        <dbReference type="Proteomes" id="UP000001739"/>
    </source>
</evidence>
<name>B2TDT7_PARPJ</name>
<organism evidence="2 3">
    <name type="scientific">Paraburkholderia phytofirmans (strain DSM 17436 / LMG 22146 / PsJN)</name>
    <name type="common">Burkholderia phytofirmans</name>
    <dbReference type="NCBI Taxonomy" id="398527"/>
    <lineage>
        <taxon>Bacteria</taxon>
        <taxon>Pseudomonadati</taxon>
        <taxon>Pseudomonadota</taxon>
        <taxon>Betaproteobacteria</taxon>
        <taxon>Burkholderiales</taxon>
        <taxon>Burkholderiaceae</taxon>
        <taxon>Paraburkholderia</taxon>
    </lineage>
</organism>
<gene>
    <name evidence="2" type="ordered locus">Bphyt_4762</name>
</gene>
<feature type="region of interest" description="Disordered" evidence="1">
    <location>
        <begin position="1"/>
        <end position="32"/>
    </location>
</feature>
<dbReference type="EMBL" id="CP001053">
    <property type="protein sequence ID" value="ACD19127.1"/>
    <property type="molecule type" value="Genomic_DNA"/>
</dbReference>
<sequence>MDTQTALSTELDDTADATAGASAAALEPPPSDEDLLPFYLLAMAGAY</sequence>
<reference evidence="2 3" key="1">
    <citation type="journal article" date="2011" name="J. Bacteriol.">
        <title>Complete genome sequence of the plant growth-promoting endophyte Burkholderia phytofirmans strain PsJN.</title>
        <authorList>
            <person name="Weilharter A."/>
            <person name="Mitter B."/>
            <person name="Shin M.V."/>
            <person name="Chain P.S."/>
            <person name="Nowak J."/>
            <person name="Sessitsch A."/>
        </authorList>
    </citation>
    <scope>NUCLEOTIDE SEQUENCE [LARGE SCALE GENOMIC DNA]</scope>
    <source>
        <strain evidence="3">DSM 17436 / LMG 22146 / PsJN</strain>
    </source>
</reference>
<dbReference type="KEGG" id="bpy:Bphyt_4762"/>
<dbReference type="AlphaFoldDB" id="B2TDT7"/>
<protein>
    <submittedName>
        <fullName evidence="2">Uncharacterized protein</fullName>
    </submittedName>
</protein>
<accession>B2TDT7</accession>
<dbReference type="HOGENOM" id="CLU_3165603_0_0_4"/>
<evidence type="ECO:0000256" key="1">
    <source>
        <dbReference type="SAM" id="MobiDB-lite"/>
    </source>
</evidence>
<dbReference type="STRING" id="398527.Bphyt_4762"/>
<dbReference type="RefSeq" id="WP_012426640.1">
    <property type="nucleotide sequence ID" value="NC_010676.1"/>
</dbReference>
<feature type="compositionally biased region" description="Low complexity" evidence="1">
    <location>
        <begin position="16"/>
        <end position="26"/>
    </location>
</feature>
<proteinExistence type="predicted"/>
<evidence type="ECO:0000313" key="2">
    <source>
        <dbReference type="EMBL" id="ACD19127.1"/>
    </source>
</evidence>